<feature type="compositionally biased region" description="Basic and acidic residues" evidence="1">
    <location>
        <begin position="1"/>
        <end position="29"/>
    </location>
</feature>
<sequence length="82" mass="8808">MSKDQDRTVYKRDDGKWVNKRNDGDKASSLHDTQAAAIAAAKEMLGNQGGGELTVKGVDGKIRSKDTIAPGNDPCPPKDTEH</sequence>
<name>A0A2N1PI72_9BACT</name>
<comment type="caution">
    <text evidence="2">The sequence shown here is derived from an EMBL/GenBank/DDBJ whole genome shotgun (WGS) entry which is preliminary data.</text>
</comment>
<gene>
    <name evidence="2" type="ORF">CVV64_20465</name>
</gene>
<feature type="region of interest" description="Disordered" evidence="1">
    <location>
        <begin position="59"/>
        <end position="82"/>
    </location>
</feature>
<dbReference type="Pfam" id="PF09954">
    <property type="entry name" value="DUF2188"/>
    <property type="match status" value="1"/>
</dbReference>
<dbReference type="AlphaFoldDB" id="A0A2N1PI72"/>
<proteinExistence type="predicted"/>
<evidence type="ECO:0000313" key="3">
    <source>
        <dbReference type="Proteomes" id="UP000233256"/>
    </source>
</evidence>
<dbReference type="InterPro" id="IPR018691">
    <property type="entry name" value="DUF2188"/>
</dbReference>
<evidence type="ECO:0000256" key="1">
    <source>
        <dbReference type="SAM" id="MobiDB-lite"/>
    </source>
</evidence>
<accession>A0A2N1PI72</accession>
<evidence type="ECO:0000313" key="2">
    <source>
        <dbReference type="EMBL" id="PKK88048.1"/>
    </source>
</evidence>
<organism evidence="2 3">
    <name type="scientific">Candidatus Wallbacteria bacterium HGW-Wallbacteria-1</name>
    <dbReference type="NCBI Taxonomy" id="2013854"/>
    <lineage>
        <taxon>Bacteria</taxon>
        <taxon>Candidatus Walliibacteriota</taxon>
    </lineage>
</organism>
<reference evidence="2 3" key="1">
    <citation type="journal article" date="2017" name="ISME J.">
        <title>Potential for microbial H2 and metal transformations associated with novel bacteria and archaea in deep terrestrial subsurface sediments.</title>
        <authorList>
            <person name="Hernsdorf A.W."/>
            <person name="Amano Y."/>
            <person name="Miyakawa K."/>
            <person name="Ise K."/>
            <person name="Suzuki Y."/>
            <person name="Anantharaman K."/>
            <person name="Probst A."/>
            <person name="Burstein D."/>
            <person name="Thomas B.C."/>
            <person name="Banfield J.F."/>
        </authorList>
    </citation>
    <scope>NUCLEOTIDE SEQUENCE [LARGE SCALE GENOMIC DNA]</scope>
    <source>
        <strain evidence="2">HGW-Wallbacteria-1</strain>
    </source>
</reference>
<protein>
    <recommendedName>
        <fullName evidence="4">DUF2188 domain-containing protein</fullName>
    </recommendedName>
</protein>
<evidence type="ECO:0008006" key="4">
    <source>
        <dbReference type="Google" id="ProtNLM"/>
    </source>
</evidence>
<dbReference type="EMBL" id="PGXC01000071">
    <property type="protein sequence ID" value="PKK88048.1"/>
    <property type="molecule type" value="Genomic_DNA"/>
</dbReference>
<dbReference type="Proteomes" id="UP000233256">
    <property type="component" value="Unassembled WGS sequence"/>
</dbReference>
<feature type="region of interest" description="Disordered" evidence="1">
    <location>
        <begin position="1"/>
        <end position="31"/>
    </location>
</feature>